<dbReference type="PANTHER" id="PTHR33395">
    <property type="entry name" value="TRANSCRIPTASE, PUTATIVE-RELATED-RELATED"/>
    <property type="match status" value="1"/>
</dbReference>
<dbReference type="GO" id="GO:0007508">
    <property type="term" value="P:larval heart development"/>
    <property type="evidence" value="ECO:0007669"/>
    <property type="project" value="TreeGrafter"/>
</dbReference>
<dbReference type="PANTHER" id="PTHR33395:SF22">
    <property type="entry name" value="REVERSE TRANSCRIPTASE DOMAIN-CONTAINING PROTEIN"/>
    <property type="match status" value="1"/>
</dbReference>
<dbReference type="Gene3D" id="3.60.10.10">
    <property type="entry name" value="Endonuclease/exonuclease/phosphatase"/>
    <property type="match status" value="1"/>
</dbReference>
<evidence type="ECO:0000313" key="2">
    <source>
        <dbReference type="Proteomes" id="UP001333110"/>
    </source>
</evidence>
<organism evidence="1 2">
    <name type="scientific">Mycteria americana</name>
    <name type="common">Wood stork</name>
    <dbReference type="NCBI Taxonomy" id="33587"/>
    <lineage>
        <taxon>Eukaryota</taxon>
        <taxon>Metazoa</taxon>
        <taxon>Chordata</taxon>
        <taxon>Craniata</taxon>
        <taxon>Vertebrata</taxon>
        <taxon>Euteleostomi</taxon>
        <taxon>Archelosauria</taxon>
        <taxon>Archosauria</taxon>
        <taxon>Dinosauria</taxon>
        <taxon>Saurischia</taxon>
        <taxon>Theropoda</taxon>
        <taxon>Coelurosauria</taxon>
        <taxon>Aves</taxon>
        <taxon>Neognathae</taxon>
        <taxon>Neoaves</taxon>
        <taxon>Aequornithes</taxon>
        <taxon>Ciconiiformes</taxon>
        <taxon>Ciconiidae</taxon>
        <taxon>Mycteria</taxon>
    </lineage>
</organism>
<keyword evidence="2" id="KW-1185">Reference proteome</keyword>
<dbReference type="Proteomes" id="UP001333110">
    <property type="component" value="Unassembled WGS sequence"/>
</dbReference>
<dbReference type="EMBL" id="JAUNZN010000007">
    <property type="protein sequence ID" value="KAK4818201.1"/>
    <property type="molecule type" value="Genomic_DNA"/>
</dbReference>
<dbReference type="GO" id="GO:0061343">
    <property type="term" value="P:cell adhesion involved in heart morphogenesis"/>
    <property type="evidence" value="ECO:0007669"/>
    <property type="project" value="TreeGrafter"/>
</dbReference>
<evidence type="ECO:0008006" key="3">
    <source>
        <dbReference type="Google" id="ProtNLM"/>
    </source>
</evidence>
<evidence type="ECO:0000313" key="1">
    <source>
        <dbReference type="EMBL" id="KAK4818201.1"/>
    </source>
</evidence>
<dbReference type="AlphaFoldDB" id="A0AAN7N5D8"/>
<reference evidence="1 2" key="1">
    <citation type="journal article" date="2023" name="J. Hered.">
        <title>Chromosome-level genome of the wood stork (Mycteria americana) provides insight into avian chromosome evolution.</title>
        <authorList>
            <person name="Flamio R. Jr."/>
            <person name="Ramstad K.M."/>
        </authorList>
    </citation>
    <scope>NUCLEOTIDE SEQUENCE [LARGE SCALE GENOMIC DNA]</scope>
    <source>
        <strain evidence="1">JAX WOST 10</strain>
    </source>
</reference>
<proteinExistence type="predicted"/>
<comment type="caution">
    <text evidence="1">The sequence shown here is derived from an EMBL/GenBank/DDBJ whole genome shotgun (WGS) entry which is preliminary data.</text>
</comment>
<accession>A0AAN7N5D8</accession>
<protein>
    <recommendedName>
        <fullName evidence="3">Endonuclease/exonuclease/phosphatase domain-containing protein</fullName>
    </recommendedName>
</protein>
<dbReference type="GO" id="GO:0031012">
    <property type="term" value="C:extracellular matrix"/>
    <property type="evidence" value="ECO:0007669"/>
    <property type="project" value="TreeGrafter"/>
</dbReference>
<sequence>MDEVIKTMEPGCSQCSVVEGQEKKHIHLEHNSLSSPCPIHLAARTRKTRFSQSLLECSPKKTTKVKFWKTTQPNQDEEADEIFCKWLREVSQSLAFVLKGDFNLPDVCWKYNTAERKQPRRFLECVEDNFLTQLVSESAREGAPLDLLFVNREGLVSNVTVGGFLGHSNHKMIELLILGEVRKGVSRTAALDFRRADFGLFRRLVIRVPWEAVLKGKGVQEGWTFFKKEILKVQGHAIPMCQKMSWRGRRPAWLNREL</sequence>
<dbReference type="InterPro" id="IPR036691">
    <property type="entry name" value="Endo/exonu/phosph_ase_sf"/>
</dbReference>
<gene>
    <name evidence="1" type="ORF">QYF61_008585</name>
</gene>
<name>A0AAN7N5D8_MYCAM</name>